<comment type="pathway">
    <text evidence="2">Cofactor biosynthesis; thiamine diphosphate biosynthesis; thiamine diphosphate from thiamine phosphate: step 1/1.</text>
</comment>
<keyword evidence="2 5" id="KW-0418">Kinase</keyword>
<feature type="binding site" evidence="2">
    <location>
        <position position="28"/>
    </location>
    <ligand>
        <name>Mg(2+)</name>
        <dbReference type="ChEBI" id="CHEBI:18420"/>
        <label>3</label>
    </ligand>
</feature>
<feature type="binding site" evidence="2">
    <location>
        <position position="45"/>
    </location>
    <ligand>
        <name>Mg(2+)</name>
        <dbReference type="ChEBI" id="CHEBI:18420"/>
        <label>2</label>
    </ligand>
</feature>
<name>A0A370GRR5_9COXI</name>
<dbReference type="CDD" id="cd02194">
    <property type="entry name" value="ThiL"/>
    <property type="match status" value="1"/>
</dbReference>
<dbReference type="EMBL" id="QQAX01000007">
    <property type="protein sequence ID" value="RDI45174.1"/>
    <property type="molecule type" value="Genomic_DNA"/>
</dbReference>
<feature type="binding site" evidence="2">
    <location>
        <position position="73"/>
    </location>
    <ligand>
        <name>Mg(2+)</name>
        <dbReference type="ChEBI" id="CHEBI:18420"/>
        <label>3</label>
    </ligand>
</feature>
<feature type="domain" description="PurM-like N-terminal" evidence="3">
    <location>
        <begin position="26"/>
        <end position="135"/>
    </location>
</feature>
<sequence>MTEFDLIKKYFATQTEHRPDVRLGIGDDAAIVTVPAGHELVVTTDTLIADVHFPALTPPYDIGYKALAVNLSDLAAMGASPAWATLAITLAEANEAWIQAFCDGFFTLANRYQVQLIGGDLTHGSLSMTVQAMGFIPPGQALLRSTAKPADLIYVTGTLGDAGLALHHLKQQISLSTEAQHAVLTRLNRPEPRLPQGEHLRGLAHAAIDISDGLAADLGHILEQSQVGAIVYVDQLPLSEAVKQSLPPEKAITLALTAGDDYELCFTVPPEKRALIEKKLSSIPCRYTCIGVITEQQGLDLRYQDEKKYHGPKLGYQHF</sequence>
<feature type="binding site" evidence="2">
    <location>
        <position position="52"/>
    </location>
    <ligand>
        <name>substrate</name>
    </ligand>
</feature>
<dbReference type="HAMAP" id="MF_02128">
    <property type="entry name" value="TMP_kinase"/>
    <property type="match status" value="1"/>
</dbReference>
<dbReference type="Pfam" id="PF02769">
    <property type="entry name" value="AIRS_C"/>
    <property type="match status" value="1"/>
</dbReference>
<dbReference type="PANTHER" id="PTHR30270">
    <property type="entry name" value="THIAMINE-MONOPHOSPHATE KINASE"/>
    <property type="match status" value="1"/>
</dbReference>
<comment type="function">
    <text evidence="2">Catalyzes the ATP-dependent phosphorylation of thiamine-monophosphate (TMP) to form thiamine-pyrophosphate (TPP), the active form of vitamin B1.</text>
</comment>
<keyword evidence="1 2" id="KW-0784">Thiamine biosynthesis</keyword>
<organism evidence="5 6">
    <name type="scientific">Aquicella lusitana</name>
    <dbReference type="NCBI Taxonomy" id="254246"/>
    <lineage>
        <taxon>Bacteria</taxon>
        <taxon>Pseudomonadati</taxon>
        <taxon>Pseudomonadota</taxon>
        <taxon>Gammaproteobacteria</taxon>
        <taxon>Legionellales</taxon>
        <taxon>Coxiellaceae</taxon>
        <taxon>Aquicella</taxon>
    </lineage>
</organism>
<dbReference type="UniPathway" id="UPA00060">
    <property type="reaction ID" value="UER00142"/>
</dbReference>
<comment type="similarity">
    <text evidence="2">Belongs to the thiamine-monophosphate kinase family.</text>
</comment>
<dbReference type="PIRSF" id="PIRSF005303">
    <property type="entry name" value="Thiam_monoph_kin"/>
    <property type="match status" value="1"/>
</dbReference>
<dbReference type="Pfam" id="PF00586">
    <property type="entry name" value="AIRS"/>
    <property type="match status" value="1"/>
</dbReference>
<feature type="binding site" evidence="2">
    <location>
        <position position="316"/>
    </location>
    <ligand>
        <name>substrate</name>
    </ligand>
</feature>
<comment type="miscellaneous">
    <text evidence="2">Reaction mechanism of ThiL seems to utilize a direct, inline transfer of the gamma-phosphate of ATP to TMP rather than a phosphorylated enzyme intermediate.</text>
</comment>
<keyword evidence="6" id="KW-1185">Reference proteome</keyword>
<keyword evidence="2" id="KW-0808">Transferase</keyword>
<dbReference type="GO" id="GO:0009229">
    <property type="term" value="P:thiamine diphosphate biosynthetic process"/>
    <property type="evidence" value="ECO:0007669"/>
    <property type="project" value="UniProtKB-UniRule"/>
</dbReference>
<keyword evidence="2" id="KW-0460">Magnesium</keyword>
<dbReference type="OrthoDB" id="9802811at2"/>
<dbReference type="InterPro" id="IPR016188">
    <property type="entry name" value="PurM-like_N"/>
</dbReference>
<feature type="binding site" evidence="2">
    <location>
        <position position="212"/>
    </location>
    <ligand>
        <name>Mg(2+)</name>
        <dbReference type="ChEBI" id="CHEBI:18420"/>
        <label>5</label>
    </ligand>
</feature>
<comment type="catalytic activity">
    <reaction evidence="2">
        <text>thiamine phosphate + ATP = thiamine diphosphate + ADP</text>
        <dbReference type="Rhea" id="RHEA:15913"/>
        <dbReference type="ChEBI" id="CHEBI:30616"/>
        <dbReference type="ChEBI" id="CHEBI:37575"/>
        <dbReference type="ChEBI" id="CHEBI:58937"/>
        <dbReference type="ChEBI" id="CHEBI:456216"/>
        <dbReference type="EC" id="2.7.4.16"/>
    </reaction>
</comment>
<dbReference type="InterPro" id="IPR006283">
    <property type="entry name" value="ThiL-like"/>
</dbReference>
<dbReference type="InterPro" id="IPR010918">
    <property type="entry name" value="PurM-like_C_dom"/>
</dbReference>
<dbReference type="EC" id="2.7.4.16" evidence="2"/>
<dbReference type="PANTHER" id="PTHR30270:SF0">
    <property type="entry name" value="THIAMINE-MONOPHOSPHATE KINASE"/>
    <property type="match status" value="1"/>
</dbReference>
<evidence type="ECO:0000256" key="1">
    <source>
        <dbReference type="ARBA" id="ARBA00022977"/>
    </source>
</evidence>
<dbReference type="GO" id="GO:0005524">
    <property type="term" value="F:ATP binding"/>
    <property type="evidence" value="ECO:0007669"/>
    <property type="project" value="UniProtKB-UniRule"/>
</dbReference>
<dbReference type="Proteomes" id="UP000254720">
    <property type="component" value="Unassembled WGS sequence"/>
</dbReference>
<keyword evidence="2" id="KW-0067">ATP-binding</keyword>
<comment type="caution">
    <text evidence="5">The sequence shown here is derived from an EMBL/GenBank/DDBJ whole genome shotgun (WGS) entry which is preliminary data.</text>
</comment>
<dbReference type="SUPFAM" id="SSF55326">
    <property type="entry name" value="PurM N-terminal domain-like"/>
    <property type="match status" value="1"/>
</dbReference>
<gene>
    <name evidence="2" type="primary">thiL</name>
    <name evidence="5" type="ORF">C8D86_10753</name>
</gene>
<proteinExistence type="inferred from homology"/>
<feature type="binding site" evidence="2">
    <location>
        <position position="209"/>
    </location>
    <ligand>
        <name>Mg(2+)</name>
        <dbReference type="ChEBI" id="CHEBI:18420"/>
        <label>3</label>
    </ligand>
</feature>
<feature type="binding site" evidence="2">
    <location>
        <position position="73"/>
    </location>
    <ligand>
        <name>Mg(2+)</name>
        <dbReference type="ChEBI" id="CHEBI:18420"/>
        <label>2</label>
    </ligand>
</feature>
<evidence type="ECO:0000313" key="6">
    <source>
        <dbReference type="Proteomes" id="UP000254720"/>
    </source>
</evidence>
<feature type="binding site" evidence="2">
    <location>
        <position position="211"/>
    </location>
    <ligand>
        <name>ATP</name>
        <dbReference type="ChEBI" id="CHEBI:30616"/>
    </ligand>
</feature>
<dbReference type="InterPro" id="IPR036676">
    <property type="entry name" value="PurM-like_C_sf"/>
</dbReference>
<dbReference type="InterPro" id="IPR036921">
    <property type="entry name" value="PurM-like_N_sf"/>
</dbReference>
<dbReference type="SUPFAM" id="SSF56042">
    <property type="entry name" value="PurM C-terminal domain-like"/>
    <property type="match status" value="1"/>
</dbReference>
<feature type="binding site" evidence="2">
    <location>
        <position position="144"/>
    </location>
    <ligand>
        <name>ATP</name>
        <dbReference type="ChEBI" id="CHEBI:30616"/>
    </ligand>
</feature>
<dbReference type="Gene3D" id="3.30.1330.10">
    <property type="entry name" value="PurM-like, N-terminal domain"/>
    <property type="match status" value="1"/>
</dbReference>
<feature type="domain" description="PurM-like C-terminal" evidence="4">
    <location>
        <begin position="149"/>
        <end position="303"/>
    </location>
</feature>
<dbReference type="GO" id="GO:0000287">
    <property type="term" value="F:magnesium ion binding"/>
    <property type="evidence" value="ECO:0007669"/>
    <property type="project" value="UniProtKB-UniRule"/>
</dbReference>
<evidence type="ECO:0000313" key="5">
    <source>
        <dbReference type="EMBL" id="RDI45174.1"/>
    </source>
</evidence>
<protein>
    <recommendedName>
        <fullName evidence="2">Thiamine-monophosphate kinase</fullName>
        <shortName evidence="2">TMP kinase</shortName>
        <shortName evidence="2">Thiamine-phosphate kinase</shortName>
        <ecNumber evidence="2">2.7.4.16</ecNumber>
    </recommendedName>
</protein>
<feature type="binding site" evidence="2">
    <location>
        <position position="43"/>
    </location>
    <ligand>
        <name>Mg(2+)</name>
        <dbReference type="ChEBI" id="CHEBI:18420"/>
        <label>4</label>
    </ligand>
</feature>
<keyword evidence="2" id="KW-0479">Metal-binding</keyword>
<feature type="binding site" evidence="2">
    <location>
        <position position="44"/>
    </location>
    <ligand>
        <name>Mg(2+)</name>
        <dbReference type="ChEBI" id="CHEBI:18420"/>
        <label>1</label>
    </ligand>
</feature>
<feature type="binding site" evidence="2">
    <location>
        <position position="260"/>
    </location>
    <ligand>
        <name>substrate</name>
    </ligand>
</feature>
<evidence type="ECO:0000256" key="2">
    <source>
        <dbReference type="HAMAP-Rule" id="MF_02128"/>
    </source>
</evidence>
<evidence type="ECO:0000259" key="3">
    <source>
        <dbReference type="Pfam" id="PF00586"/>
    </source>
</evidence>
<reference evidence="5 6" key="1">
    <citation type="submission" date="2018-07" db="EMBL/GenBank/DDBJ databases">
        <title>Genomic Encyclopedia of Type Strains, Phase IV (KMG-IV): sequencing the most valuable type-strain genomes for metagenomic binning, comparative biology and taxonomic classification.</title>
        <authorList>
            <person name="Goeker M."/>
        </authorList>
    </citation>
    <scope>NUCLEOTIDE SEQUENCE [LARGE SCALE GENOMIC DNA]</scope>
    <source>
        <strain evidence="5 6">DSM 16500</strain>
    </source>
</reference>
<dbReference type="AlphaFoldDB" id="A0A370GRR5"/>
<dbReference type="NCBIfam" id="TIGR01379">
    <property type="entry name" value="thiL"/>
    <property type="match status" value="1"/>
</dbReference>
<dbReference type="GO" id="GO:0009030">
    <property type="term" value="F:thiamine-phosphate kinase activity"/>
    <property type="evidence" value="ECO:0007669"/>
    <property type="project" value="UniProtKB-UniRule"/>
</dbReference>
<comment type="caution">
    <text evidence="2">Lacks conserved residue(s) required for the propagation of feature annotation.</text>
</comment>
<keyword evidence="2" id="KW-0547">Nucleotide-binding</keyword>
<evidence type="ECO:0000259" key="4">
    <source>
        <dbReference type="Pfam" id="PF02769"/>
    </source>
</evidence>
<dbReference type="GO" id="GO:0009228">
    <property type="term" value="P:thiamine biosynthetic process"/>
    <property type="evidence" value="ECO:0007669"/>
    <property type="project" value="UniProtKB-KW"/>
</dbReference>
<dbReference type="Gene3D" id="3.90.650.10">
    <property type="entry name" value="PurM-like C-terminal domain"/>
    <property type="match status" value="1"/>
</dbReference>
<feature type="binding site" evidence="2">
    <location>
        <position position="45"/>
    </location>
    <ligand>
        <name>Mg(2+)</name>
        <dbReference type="ChEBI" id="CHEBI:18420"/>
        <label>1</label>
    </ligand>
</feature>
<feature type="binding site" evidence="2">
    <location>
        <position position="28"/>
    </location>
    <ligand>
        <name>Mg(2+)</name>
        <dbReference type="ChEBI" id="CHEBI:18420"/>
        <label>4</label>
    </ligand>
</feature>
<dbReference type="RefSeq" id="WP_114834041.1">
    <property type="nucleotide sequence ID" value="NZ_LR699114.1"/>
</dbReference>
<feature type="binding site" evidence="2">
    <location>
        <position position="73"/>
    </location>
    <ligand>
        <name>Mg(2+)</name>
        <dbReference type="ChEBI" id="CHEBI:18420"/>
        <label>4</label>
    </ligand>
</feature>
<accession>A0A370GRR5</accession>
<feature type="binding site" evidence="2">
    <location>
        <position position="120"/>
    </location>
    <ligand>
        <name>Mg(2+)</name>
        <dbReference type="ChEBI" id="CHEBI:18420"/>
        <label>1</label>
    </ligand>
</feature>
<feature type="binding site" evidence="2">
    <location>
        <begin position="119"/>
        <end position="120"/>
    </location>
    <ligand>
        <name>ATP</name>
        <dbReference type="ChEBI" id="CHEBI:30616"/>
    </ligand>
</feature>